<dbReference type="Proteomes" id="UP000762676">
    <property type="component" value="Unassembled WGS sequence"/>
</dbReference>
<dbReference type="AlphaFoldDB" id="A0AAV4FH34"/>
<comment type="caution">
    <text evidence="2">The sequence shown here is derived from an EMBL/GenBank/DDBJ whole genome shotgun (WGS) entry which is preliminary data.</text>
</comment>
<feature type="compositionally biased region" description="Polar residues" evidence="1">
    <location>
        <begin position="68"/>
        <end position="77"/>
    </location>
</feature>
<evidence type="ECO:0000256" key="1">
    <source>
        <dbReference type="SAM" id="MobiDB-lite"/>
    </source>
</evidence>
<feature type="region of interest" description="Disordered" evidence="1">
    <location>
        <begin position="54"/>
        <end position="77"/>
    </location>
</feature>
<proteinExistence type="predicted"/>
<accession>A0AAV4FH34</accession>
<dbReference type="EMBL" id="BMAT01007826">
    <property type="protein sequence ID" value="GFR72346.1"/>
    <property type="molecule type" value="Genomic_DNA"/>
</dbReference>
<evidence type="ECO:0000313" key="3">
    <source>
        <dbReference type="Proteomes" id="UP000762676"/>
    </source>
</evidence>
<sequence length="127" mass="14183">MGKPTCHKYPFPEYIGIGRRTRGTETSKYPEEKKSTEIPSVAASERGLALKHFQSTVSARGPSRVTKPMQTPNTVECNYGRQTAGANVRRQEGNNPDRQLRSQSMVKWETMWKGPDSQEVGLEAATL</sequence>
<organism evidence="2 3">
    <name type="scientific">Elysia marginata</name>
    <dbReference type="NCBI Taxonomy" id="1093978"/>
    <lineage>
        <taxon>Eukaryota</taxon>
        <taxon>Metazoa</taxon>
        <taxon>Spiralia</taxon>
        <taxon>Lophotrochozoa</taxon>
        <taxon>Mollusca</taxon>
        <taxon>Gastropoda</taxon>
        <taxon>Heterobranchia</taxon>
        <taxon>Euthyneura</taxon>
        <taxon>Panpulmonata</taxon>
        <taxon>Sacoglossa</taxon>
        <taxon>Placobranchoidea</taxon>
        <taxon>Plakobranchidae</taxon>
        <taxon>Elysia</taxon>
    </lineage>
</organism>
<feature type="region of interest" description="Disordered" evidence="1">
    <location>
        <begin position="1"/>
        <end position="42"/>
    </location>
</feature>
<gene>
    <name evidence="2" type="ORF">ElyMa_003838200</name>
</gene>
<reference evidence="2 3" key="1">
    <citation type="journal article" date="2021" name="Elife">
        <title>Chloroplast acquisition without the gene transfer in kleptoplastic sea slugs, Plakobranchus ocellatus.</title>
        <authorList>
            <person name="Maeda T."/>
            <person name="Takahashi S."/>
            <person name="Yoshida T."/>
            <person name="Shimamura S."/>
            <person name="Takaki Y."/>
            <person name="Nagai Y."/>
            <person name="Toyoda A."/>
            <person name="Suzuki Y."/>
            <person name="Arimoto A."/>
            <person name="Ishii H."/>
            <person name="Satoh N."/>
            <person name="Nishiyama T."/>
            <person name="Hasebe M."/>
            <person name="Maruyama T."/>
            <person name="Minagawa J."/>
            <person name="Obokata J."/>
            <person name="Shigenobu S."/>
        </authorList>
    </citation>
    <scope>NUCLEOTIDE SEQUENCE [LARGE SCALE GENOMIC DNA]</scope>
</reference>
<keyword evidence="3" id="KW-1185">Reference proteome</keyword>
<feature type="compositionally biased region" description="Basic and acidic residues" evidence="1">
    <location>
        <begin position="22"/>
        <end position="36"/>
    </location>
</feature>
<protein>
    <submittedName>
        <fullName evidence="2">Identified by MetaGeneAnnotator</fullName>
    </submittedName>
</protein>
<evidence type="ECO:0000313" key="2">
    <source>
        <dbReference type="EMBL" id="GFR72346.1"/>
    </source>
</evidence>
<name>A0AAV4FH34_9GAST</name>